<sequence length="204" mass="23288">MSPNTQLLTFLIVSVIKFNIVLAYNKLGPEIVGEYDTKIVVNYSPLGVVFNFQEKENDENDENYVNRENVNSLSYPNYVYLKRDIKEGYETVTNYDPLNEIPHATAAEVTHRAVKRNDYEDSTNDVYLEECCDEEQEEKDSKEKRSTGADEIKKSDNVLKDKLRSARQVDENGEIIVGTFQAYTKATSQPSLPQIAPNALFNEN</sequence>
<evidence type="ECO:0000256" key="1">
    <source>
        <dbReference type="SAM" id="MobiDB-lite"/>
    </source>
</evidence>
<proteinExistence type="predicted"/>
<dbReference type="EMBL" id="BGZK01000656">
    <property type="protein sequence ID" value="GBP54880.1"/>
    <property type="molecule type" value="Genomic_DNA"/>
</dbReference>
<protein>
    <submittedName>
        <fullName evidence="3">Uncharacterized protein</fullName>
    </submittedName>
</protein>
<keyword evidence="4" id="KW-1185">Reference proteome</keyword>
<organism evidence="3 4">
    <name type="scientific">Eumeta variegata</name>
    <name type="common">Bagworm moth</name>
    <name type="synonym">Eumeta japonica</name>
    <dbReference type="NCBI Taxonomy" id="151549"/>
    <lineage>
        <taxon>Eukaryota</taxon>
        <taxon>Metazoa</taxon>
        <taxon>Ecdysozoa</taxon>
        <taxon>Arthropoda</taxon>
        <taxon>Hexapoda</taxon>
        <taxon>Insecta</taxon>
        <taxon>Pterygota</taxon>
        <taxon>Neoptera</taxon>
        <taxon>Endopterygota</taxon>
        <taxon>Lepidoptera</taxon>
        <taxon>Glossata</taxon>
        <taxon>Ditrysia</taxon>
        <taxon>Tineoidea</taxon>
        <taxon>Psychidae</taxon>
        <taxon>Oiketicinae</taxon>
        <taxon>Eumeta</taxon>
    </lineage>
</organism>
<name>A0A4C1WVH2_EUMVA</name>
<feature type="region of interest" description="Disordered" evidence="1">
    <location>
        <begin position="185"/>
        <end position="204"/>
    </location>
</feature>
<keyword evidence="2" id="KW-0732">Signal</keyword>
<feature type="region of interest" description="Disordered" evidence="1">
    <location>
        <begin position="134"/>
        <end position="157"/>
    </location>
</feature>
<dbReference type="AlphaFoldDB" id="A0A4C1WVH2"/>
<feature type="signal peptide" evidence="2">
    <location>
        <begin position="1"/>
        <end position="23"/>
    </location>
</feature>
<gene>
    <name evidence="3" type="ORF">EVAR_11632_1</name>
</gene>
<accession>A0A4C1WVH2</accession>
<evidence type="ECO:0000256" key="2">
    <source>
        <dbReference type="SAM" id="SignalP"/>
    </source>
</evidence>
<comment type="caution">
    <text evidence="3">The sequence shown here is derived from an EMBL/GenBank/DDBJ whole genome shotgun (WGS) entry which is preliminary data.</text>
</comment>
<evidence type="ECO:0000313" key="4">
    <source>
        <dbReference type="Proteomes" id="UP000299102"/>
    </source>
</evidence>
<feature type="chain" id="PRO_5020026874" evidence="2">
    <location>
        <begin position="24"/>
        <end position="204"/>
    </location>
</feature>
<reference evidence="3 4" key="1">
    <citation type="journal article" date="2019" name="Commun. Biol.">
        <title>The bagworm genome reveals a unique fibroin gene that provides high tensile strength.</title>
        <authorList>
            <person name="Kono N."/>
            <person name="Nakamura H."/>
            <person name="Ohtoshi R."/>
            <person name="Tomita M."/>
            <person name="Numata K."/>
            <person name="Arakawa K."/>
        </authorList>
    </citation>
    <scope>NUCLEOTIDE SEQUENCE [LARGE SCALE GENOMIC DNA]</scope>
</reference>
<dbReference type="Proteomes" id="UP000299102">
    <property type="component" value="Unassembled WGS sequence"/>
</dbReference>
<evidence type="ECO:0000313" key="3">
    <source>
        <dbReference type="EMBL" id="GBP54880.1"/>
    </source>
</evidence>
<feature type="compositionally biased region" description="Basic and acidic residues" evidence="1">
    <location>
        <begin position="139"/>
        <end position="157"/>
    </location>
</feature>